<evidence type="ECO:0000313" key="1">
    <source>
        <dbReference type="EMBL" id="EHQ05157.1"/>
    </source>
</evidence>
<reference evidence="1 2" key="1">
    <citation type="submission" date="2011-10" db="EMBL/GenBank/DDBJ databases">
        <title>The Improved High-Quality Draft genome of Leptonema illini DSM 21528.</title>
        <authorList>
            <consortium name="US DOE Joint Genome Institute (JGI-PGF)"/>
            <person name="Lucas S."/>
            <person name="Copeland A."/>
            <person name="Lapidus A."/>
            <person name="Glavina del Rio T."/>
            <person name="Dalin E."/>
            <person name="Tice H."/>
            <person name="Bruce D."/>
            <person name="Goodwin L."/>
            <person name="Pitluck S."/>
            <person name="Peters L."/>
            <person name="Mikhailova N."/>
            <person name="Held B."/>
            <person name="Kyrpides N."/>
            <person name="Mavromatis K."/>
            <person name="Ivanova N."/>
            <person name="Markowitz V."/>
            <person name="Cheng J.-F."/>
            <person name="Hugenholtz P."/>
            <person name="Woyke T."/>
            <person name="Wu D."/>
            <person name="Gronow S."/>
            <person name="Wellnitz S."/>
            <person name="Brambilla E.-M."/>
            <person name="Klenk H.-P."/>
            <person name="Eisen J.A."/>
        </authorList>
    </citation>
    <scope>NUCLEOTIDE SEQUENCE [LARGE SCALE GENOMIC DNA]</scope>
    <source>
        <strain evidence="1 2">DSM 21528</strain>
    </source>
</reference>
<name>H2CA33_9LEPT</name>
<evidence type="ECO:0000313" key="2">
    <source>
        <dbReference type="Proteomes" id="UP000005737"/>
    </source>
</evidence>
<dbReference type="EMBL" id="JH597773">
    <property type="protein sequence ID" value="EHQ05157.1"/>
    <property type="molecule type" value="Genomic_DNA"/>
</dbReference>
<keyword evidence="2" id="KW-1185">Reference proteome</keyword>
<protein>
    <submittedName>
        <fullName evidence="1">Putative addiction module component CHP02574 family protein</fullName>
    </submittedName>
</protein>
<dbReference type="Proteomes" id="UP000005737">
    <property type="component" value="Unassembled WGS sequence"/>
</dbReference>
<proteinExistence type="predicted"/>
<dbReference type="InterPro" id="IPR013406">
    <property type="entry name" value="CHP02574_addiction_mod"/>
</dbReference>
<organism evidence="1 2">
    <name type="scientific">Leptonema illini DSM 21528</name>
    <dbReference type="NCBI Taxonomy" id="929563"/>
    <lineage>
        <taxon>Bacteria</taxon>
        <taxon>Pseudomonadati</taxon>
        <taxon>Spirochaetota</taxon>
        <taxon>Spirochaetia</taxon>
        <taxon>Leptospirales</taxon>
        <taxon>Leptospiraceae</taxon>
        <taxon>Leptonema</taxon>
    </lineage>
</organism>
<dbReference type="AlphaFoldDB" id="H2CA33"/>
<dbReference type="Pfam" id="PF09720">
    <property type="entry name" value="Unstab_antitox"/>
    <property type="match status" value="1"/>
</dbReference>
<gene>
    <name evidence="1" type="ORF">Lepil_0452</name>
</gene>
<sequence length="81" mass="9205">MAMAKLTLEEVREAVKELTPEERELLFLDLSEEVEKTDPEIEKAWIAEAEKRAQAILDGKAKLLEGDVVMAKARAMVHERI</sequence>
<dbReference type="HOGENOM" id="CLU_177580_2_0_12"/>
<accession>H2CA33</accession>